<organism evidence="13 14">
    <name type="scientific">Streptomyces griseoviridis</name>
    <dbReference type="NCBI Taxonomy" id="45398"/>
    <lineage>
        <taxon>Bacteria</taxon>
        <taxon>Bacillati</taxon>
        <taxon>Actinomycetota</taxon>
        <taxon>Actinomycetes</taxon>
        <taxon>Kitasatosporales</taxon>
        <taxon>Streptomycetaceae</taxon>
        <taxon>Streptomyces</taxon>
    </lineage>
</organism>
<dbReference type="InterPro" id="IPR050482">
    <property type="entry name" value="Sensor_HK_TwoCompSys"/>
</dbReference>
<evidence type="ECO:0000259" key="11">
    <source>
        <dbReference type="Pfam" id="PF02518"/>
    </source>
</evidence>
<evidence type="ECO:0000259" key="12">
    <source>
        <dbReference type="Pfam" id="PF07730"/>
    </source>
</evidence>
<evidence type="ECO:0000313" key="14">
    <source>
        <dbReference type="Proteomes" id="UP000653493"/>
    </source>
</evidence>
<keyword evidence="7" id="KW-0067">ATP-binding</keyword>
<evidence type="ECO:0000256" key="8">
    <source>
        <dbReference type="ARBA" id="ARBA00023012"/>
    </source>
</evidence>
<feature type="transmembrane region" description="Helical" evidence="10">
    <location>
        <begin position="39"/>
        <end position="57"/>
    </location>
</feature>
<evidence type="ECO:0000256" key="4">
    <source>
        <dbReference type="ARBA" id="ARBA00022679"/>
    </source>
</evidence>
<sequence length="430" mass="44852">MNQFFDLPPARGRRIAALCTALVLPAVVAAEGAQTGSVPLAAAWTVSGGLVLAALVARPDRFAAVATSGVLVSCLVTLVNSQVDTRAETTFGIVESAALLLVMARAVRVLRARRALPLAAGAFTALSAQFLRCPPSEYPLLVSFVVPVLWFGAVLVTVLGLYLRLLDRYRSRERTAELQEQRLEYARDLHDFVGHHITAIIAQTKAVRYTTAAGRPPSPEELDGMLAAIEDAGSQAMRSMRSMVTVLRAPRGQGAPPDPDGTLDELRVLTGRFSETGPPTTLALEPRLAAGALPAGTAATVYRIVREALTNVRKHASRATAVTVDVRLEENSADRPTVLVAVTDDGPDTGRNVPPTGASRAGFGLTGLSERAAMVGGTLTAGPRAGVGWIVEARIPLPGPPADIGPAGGDRAPGAEAGAGTRHPAATLDT</sequence>
<keyword evidence="10" id="KW-0472">Membrane</keyword>
<evidence type="ECO:0000256" key="7">
    <source>
        <dbReference type="ARBA" id="ARBA00022840"/>
    </source>
</evidence>
<keyword evidence="8" id="KW-0902">Two-component regulatory system</keyword>
<dbReference type="EMBL" id="BMSL01000017">
    <property type="protein sequence ID" value="GGS53441.1"/>
    <property type="molecule type" value="Genomic_DNA"/>
</dbReference>
<comment type="caution">
    <text evidence="13">The sequence shown here is derived from an EMBL/GenBank/DDBJ whole genome shotgun (WGS) entry which is preliminary data.</text>
</comment>
<feature type="domain" description="Histidine kinase/HSP90-like ATPase" evidence="11">
    <location>
        <begin position="299"/>
        <end position="398"/>
    </location>
</feature>
<dbReference type="Gene3D" id="1.20.5.1930">
    <property type="match status" value="1"/>
</dbReference>
<dbReference type="Proteomes" id="UP000653493">
    <property type="component" value="Unassembled WGS sequence"/>
</dbReference>
<feature type="compositionally biased region" description="Low complexity" evidence="9">
    <location>
        <begin position="404"/>
        <end position="420"/>
    </location>
</feature>
<evidence type="ECO:0000256" key="1">
    <source>
        <dbReference type="ARBA" id="ARBA00000085"/>
    </source>
</evidence>
<feature type="domain" description="Signal transduction histidine kinase subgroup 3 dimerisation and phosphoacceptor" evidence="12">
    <location>
        <begin position="182"/>
        <end position="251"/>
    </location>
</feature>
<feature type="transmembrane region" description="Helical" evidence="10">
    <location>
        <begin position="114"/>
        <end position="132"/>
    </location>
</feature>
<name>A0A918GQ23_STRGD</name>
<keyword evidence="6 13" id="KW-0418">Kinase</keyword>
<dbReference type="PANTHER" id="PTHR24421">
    <property type="entry name" value="NITRATE/NITRITE SENSOR PROTEIN NARX-RELATED"/>
    <property type="match status" value="1"/>
</dbReference>
<dbReference type="GO" id="GO:0000155">
    <property type="term" value="F:phosphorelay sensor kinase activity"/>
    <property type="evidence" value="ECO:0007669"/>
    <property type="project" value="InterPro"/>
</dbReference>
<dbReference type="GO" id="GO:0046983">
    <property type="term" value="F:protein dimerization activity"/>
    <property type="evidence" value="ECO:0007669"/>
    <property type="project" value="InterPro"/>
</dbReference>
<feature type="transmembrane region" description="Helical" evidence="10">
    <location>
        <begin position="64"/>
        <end position="83"/>
    </location>
</feature>
<dbReference type="InterPro" id="IPR036890">
    <property type="entry name" value="HATPase_C_sf"/>
</dbReference>
<dbReference type="EC" id="2.7.13.3" evidence="2"/>
<reference evidence="13" key="2">
    <citation type="submission" date="2020-09" db="EMBL/GenBank/DDBJ databases">
        <authorList>
            <person name="Sun Q."/>
            <person name="Ohkuma M."/>
        </authorList>
    </citation>
    <scope>NUCLEOTIDE SEQUENCE</scope>
    <source>
        <strain evidence="13">JCM 4234</strain>
    </source>
</reference>
<evidence type="ECO:0000256" key="3">
    <source>
        <dbReference type="ARBA" id="ARBA00022553"/>
    </source>
</evidence>
<feature type="region of interest" description="Disordered" evidence="9">
    <location>
        <begin position="399"/>
        <end position="430"/>
    </location>
</feature>
<feature type="transmembrane region" description="Helical" evidence="10">
    <location>
        <begin position="89"/>
        <end position="107"/>
    </location>
</feature>
<dbReference type="AlphaFoldDB" id="A0A918GQ23"/>
<dbReference type="GO" id="GO:0005524">
    <property type="term" value="F:ATP binding"/>
    <property type="evidence" value="ECO:0007669"/>
    <property type="project" value="UniProtKB-KW"/>
</dbReference>
<evidence type="ECO:0000256" key="9">
    <source>
        <dbReference type="SAM" id="MobiDB-lite"/>
    </source>
</evidence>
<dbReference type="Gene3D" id="3.30.565.10">
    <property type="entry name" value="Histidine kinase-like ATPase, C-terminal domain"/>
    <property type="match status" value="1"/>
</dbReference>
<keyword evidence="3" id="KW-0597">Phosphoprotein</keyword>
<evidence type="ECO:0000256" key="2">
    <source>
        <dbReference type="ARBA" id="ARBA00012438"/>
    </source>
</evidence>
<dbReference type="GO" id="GO:0016020">
    <property type="term" value="C:membrane"/>
    <property type="evidence" value="ECO:0007669"/>
    <property type="project" value="InterPro"/>
</dbReference>
<keyword evidence="5" id="KW-0547">Nucleotide-binding</keyword>
<evidence type="ECO:0000256" key="10">
    <source>
        <dbReference type="SAM" id="Phobius"/>
    </source>
</evidence>
<evidence type="ECO:0000256" key="6">
    <source>
        <dbReference type="ARBA" id="ARBA00022777"/>
    </source>
</evidence>
<dbReference type="CDD" id="cd16917">
    <property type="entry name" value="HATPase_UhpB-NarQ-NarX-like"/>
    <property type="match status" value="1"/>
</dbReference>
<proteinExistence type="predicted"/>
<keyword evidence="4" id="KW-0808">Transferase</keyword>
<evidence type="ECO:0000256" key="5">
    <source>
        <dbReference type="ARBA" id="ARBA00022741"/>
    </source>
</evidence>
<protein>
    <recommendedName>
        <fullName evidence="2">histidine kinase</fullName>
        <ecNumber evidence="2">2.7.13.3</ecNumber>
    </recommendedName>
</protein>
<reference evidence="13" key="1">
    <citation type="journal article" date="2014" name="Int. J. Syst. Evol. Microbiol.">
        <title>Complete genome sequence of Corynebacterium casei LMG S-19264T (=DSM 44701T), isolated from a smear-ripened cheese.</title>
        <authorList>
            <consortium name="US DOE Joint Genome Institute (JGI-PGF)"/>
            <person name="Walter F."/>
            <person name="Albersmeier A."/>
            <person name="Kalinowski J."/>
            <person name="Ruckert C."/>
        </authorList>
    </citation>
    <scope>NUCLEOTIDE SEQUENCE</scope>
    <source>
        <strain evidence="13">JCM 4234</strain>
    </source>
</reference>
<evidence type="ECO:0000313" key="13">
    <source>
        <dbReference type="EMBL" id="GGS53441.1"/>
    </source>
</evidence>
<accession>A0A918GQ23</accession>
<comment type="catalytic activity">
    <reaction evidence="1">
        <text>ATP + protein L-histidine = ADP + protein N-phospho-L-histidine.</text>
        <dbReference type="EC" id="2.7.13.3"/>
    </reaction>
</comment>
<keyword evidence="10" id="KW-1133">Transmembrane helix</keyword>
<keyword evidence="10" id="KW-0812">Transmembrane</keyword>
<dbReference type="Pfam" id="PF02518">
    <property type="entry name" value="HATPase_c"/>
    <property type="match status" value="1"/>
</dbReference>
<dbReference type="SUPFAM" id="SSF55874">
    <property type="entry name" value="ATPase domain of HSP90 chaperone/DNA topoisomerase II/histidine kinase"/>
    <property type="match status" value="1"/>
</dbReference>
<dbReference type="InterPro" id="IPR011712">
    <property type="entry name" value="Sig_transdc_His_kin_sub3_dim/P"/>
</dbReference>
<dbReference type="PANTHER" id="PTHR24421:SF10">
    <property type="entry name" value="NITRATE_NITRITE SENSOR PROTEIN NARQ"/>
    <property type="match status" value="1"/>
</dbReference>
<dbReference type="InterPro" id="IPR003594">
    <property type="entry name" value="HATPase_dom"/>
</dbReference>
<feature type="transmembrane region" description="Helical" evidence="10">
    <location>
        <begin position="138"/>
        <end position="163"/>
    </location>
</feature>
<dbReference type="Pfam" id="PF07730">
    <property type="entry name" value="HisKA_3"/>
    <property type="match status" value="1"/>
</dbReference>
<keyword evidence="14" id="KW-1185">Reference proteome</keyword>
<gene>
    <name evidence="13" type="ORF">GCM10010238_48600</name>
</gene>